<reference evidence="2 3" key="1">
    <citation type="submission" date="2020-07" db="EMBL/GenBank/DDBJ databases">
        <title>Characterization and genome sequencing of isolate MD1, a novel member within the family Lachnospiraceae.</title>
        <authorList>
            <person name="Rettenmaier R."/>
            <person name="Di Bello L."/>
            <person name="Zinser C."/>
            <person name="Scheitz K."/>
            <person name="Liebl W."/>
            <person name="Zverlov V."/>
        </authorList>
    </citation>
    <scope>NUCLEOTIDE SEQUENCE [LARGE SCALE GENOMIC DNA]</scope>
    <source>
        <strain evidence="2 3">MD1</strain>
    </source>
</reference>
<organism evidence="2 3">
    <name type="scientific">Variimorphobacter saccharofermentans</name>
    <dbReference type="NCBI Taxonomy" id="2755051"/>
    <lineage>
        <taxon>Bacteria</taxon>
        <taxon>Bacillati</taxon>
        <taxon>Bacillota</taxon>
        <taxon>Clostridia</taxon>
        <taxon>Lachnospirales</taxon>
        <taxon>Lachnospiraceae</taxon>
        <taxon>Variimorphobacter</taxon>
    </lineage>
</organism>
<evidence type="ECO:0000313" key="3">
    <source>
        <dbReference type="Proteomes" id="UP000574276"/>
    </source>
</evidence>
<proteinExistence type="predicted"/>
<dbReference type="AlphaFoldDB" id="A0A839K429"/>
<sequence>MKEENIKQMNPLRELREELHLTQKEFAEMAGIAKVTVSCIETGKHHITETTQEHIREKLSLYDDWYNHRNYAKKIDIDELEAALEDCIKNNFQNRKISTEMVKALSTIFNTEGLGEKERLIYIRYIYKLIKDMENVIIEAKRFIKNEANVDIGYRAYGIANDIMNLPGYDEKKTQEHMREIRDITVIEAELPFD</sequence>
<gene>
    <name evidence="2" type="ORF">H0486_17270</name>
</gene>
<accession>A0A839K429</accession>
<dbReference type="Gene3D" id="1.10.260.40">
    <property type="entry name" value="lambda repressor-like DNA-binding domains"/>
    <property type="match status" value="1"/>
</dbReference>
<dbReference type="SUPFAM" id="SSF47413">
    <property type="entry name" value="lambda repressor-like DNA-binding domains"/>
    <property type="match status" value="1"/>
</dbReference>
<comment type="caution">
    <text evidence="2">The sequence shown here is derived from an EMBL/GenBank/DDBJ whole genome shotgun (WGS) entry which is preliminary data.</text>
</comment>
<protein>
    <submittedName>
        <fullName evidence="2">Helix-turn-helix transcriptional regulator</fullName>
    </submittedName>
</protein>
<evidence type="ECO:0000313" key="2">
    <source>
        <dbReference type="EMBL" id="MBB2184624.1"/>
    </source>
</evidence>
<name>A0A839K429_9FIRM</name>
<dbReference type="Proteomes" id="UP000574276">
    <property type="component" value="Unassembled WGS sequence"/>
</dbReference>
<dbReference type="GO" id="GO:0003677">
    <property type="term" value="F:DNA binding"/>
    <property type="evidence" value="ECO:0007669"/>
    <property type="project" value="InterPro"/>
</dbReference>
<evidence type="ECO:0000259" key="1">
    <source>
        <dbReference type="PROSITE" id="PS50943"/>
    </source>
</evidence>
<dbReference type="InterPro" id="IPR010982">
    <property type="entry name" value="Lambda_DNA-bd_dom_sf"/>
</dbReference>
<dbReference type="EMBL" id="JACEGA010000001">
    <property type="protein sequence ID" value="MBB2184624.1"/>
    <property type="molecule type" value="Genomic_DNA"/>
</dbReference>
<dbReference type="PROSITE" id="PS50943">
    <property type="entry name" value="HTH_CROC1"/>
    <property type="match status" value="1"/>
</dbReference>
<dbReference type="CDD" id="cd00093">
    <property type="entry name" value="HTH_XRE"/>
    <property type="match status" value="1"/>
</dbReference>
<dbReference type="RefSeq" id="WP_228354186.1">
    <property type="nucleotide sequence ID" value="NZ_JACEGA010000001.1"/>
</dbReference>
<keyword evidence="3" id="KW-1185">Reference proteome</keyword>
<feature type="domain" description="HTH cro/C1-type" evidence="1">
    <location>
        <begin position="12"/>
        <end position="65"/>
    </location>
</feature>
<dbReference type="Pfam" id="PF01381">
    <property type="entry name" value="HTH_3"/>
    <property type="match status" value="1"/>
</dbReference>
<dbReference type="InterPro" id="IPR001387">
    <property type="entry name" value="Cro/C1-type_HTH"/>
</dbReference>